<dbReference type="InParanoid" id="A0A0Q2XR36"/>
<feature type="domain" description="Capsule biosynthesis GfcC-like C-terminal" evidence="1">
    <location>
        <begin position="133"/>
        <end position="212"/>
    </location>
</feature>
<evidence type="ECO:0000259" key="1">
    <source>
        <dbReference type="Pfam" id="PF06251"/>
    </source>
</evidence>
<dbReference type="FunCoup" id="A0A0Q2XR36">
    <property type="interactions" value="79"/>
</dbReference>
<evidence type="ECO:0000313" key="3">
    <source>
        <dbReference type="EMBL" id="KQH83692.1"/>
    </source>
</evidence>
<organism evidence="3 4">
    <name type="scientific">Vibrio furnissii</name>
    <dbReference type="NCBI Taxonomy" id="29494"/>
    <lineage>
        <taxon>Bacteria</taxon>
        <taxon>Pseudomonadati</taxon>
        <taxon>Pseudomonadota</taxon>
        <taxon>Gammaproteobacteria</taxon>
        <taxon>Vibrionales</taxon>
        <taxon>Vibrionaceae</taxon>
        <taxon>Vibrio</taxon>
    </lineage>
</organism>
<evidence type="ECO:0000259" key="2">
    <source>
        <dbReference type="Pfam" id="PF20616"/>
    </source>
</evidence>
<dbReference type="Proteomes" id="UP000051221">
    <property type="component" value="Unassembled WGS sequence"/>
</dbReference>
<dbReference type="InterPro" id="IPR010425">
    <property type="entry name" value="Caps_synth_GfcC-like_C"/>
</dbReference>
<sequence>MQQVILQYNQSVRLDRVLLDAQQQANPTNHLNTYHEGYRLFSKAKADKAQELYAGVKARLSALLNNETYRVAAKQLLTQLSGYQYGYREKLNLDVDAVRLKPELNPLLPGPFQLELAQRPNSIALFGLSEQQQMTFNANFTVADYIARSRSPHKKHHSDAWVISPEGEITHVGYAYWNNAHTHLKPGSALLVGFNASDQEMVQLEQDIATLISMIEGSAL</sequence>
<keyword evidence="4" id="KW-1185">Reference proteome</keyword>
<dbReference type="EMBL" id="LKHS01000033">
    <property type="protein sequence ID" value="KQH83692.1"/>
    <property type="molecule type" value="Genomic_DNA"/>
</dbReference>
<dbReference type="Pfam" id="PF20616">
    <property type="entry name" value="Caps_syn_GfcC_N"/>
    <property type="match status" value="1"/>
</dbReference>
<proteinExistence type="predicted"/>
<dbReference type="AlphaFoldDB" id="A0A0Q2XR36"/>
<reference evidence="3 4" key="1">
    <citation type="submission" date="2015-08" db="EMBL/GenBank/DDBJ databases">
        <title>Antibacterial properties of a collection of Vibrionaceae strains.</title>
        <authorList>
            <person name="Giubergia S."/>
        </authorList>
    </citation>
    <scope>NUCLEOTIDE SEQUENCE [LARGE SCALE GENOMIC DNA]</scope>
    <source>
        <strain evidence="3 4">S0821</strain>
    </source>
</reference>
<dbReference type="Pfam" id="PF06251">
    <property type="entry name" value="Caps_syn_GfcC_C"/>
    <property type="match status" value="1"/>
</dbReference>
<feature type="domain" description="Capsule biosynthesis GfcC-like N-terminal" evidence="2">
    <location>
        <begin position="4"/>
        <end position="119"/>
    </location>
</feature>
<gene>
    <name evidence="3" type="ORF">AMR76_21855</name>
</gene>
<comment type="caution">
    <text evidence="3">The sequence shown here is derived from an EMBL/GenBank/DDBJ whole genome shotgun (WGS) entry which is preliminary data.</text>
</comment>
<dbReference type="Gene3D" id="3.10.560.10">
    <property type="entry name" value="Outer membrane lipoprotein wza domain like"/>
    <property type="match status" value="1"/>
</dbReference>
<protein>
    <submittedName>
        <fullName evidence="3">Uncharacterized protein</fullName>
    </submittedName>
</protein>
<dbReference type="InterPro" id="IPR046459">
    <property type="entry name" value="Caps_syn_GfcC_N"/>
</dbReference>
<name>A0A0Q2XR36_VIBFU</name>
<accession>A0A0Q2XR36</accession>
<evidence type="ECO:0000313" key="4">
    <source>
        <dbReference type="Proteomes" id="UP000051221"/>
    </source>
</evidence>